<dbReference type="RefSeq" id="WP_093139810.1">
    <property type="nucleotide sequence ID" value="NZ_BMWO01000001.1"/>
</dbReference>
<proteinExistence type="predicted"/>
<reference evidence="4 5" key="1">
    <citation type="submission" date="2016-10" db="EMBL/GenBank/DDBJ databases">
        <authorList>
            <person name="de Groot N.N."/>
        </authorList>
    </citation>
    <scope>NUCLEOTIDE SEQUENCE [LARGE SCALE GENOMIC DNA]</scope>
    <source>
        <strain evidence="4 5">DSM 16195</strain>
    </source>
</reference>
<evidence type="ECO:0000256" key="1">
    <source>
        <dbReference type="ARBA" id="ARBA00004196"/>
    </source>
</evidence>
<dbReference type="Proteomes" id="UP000199321">
    <property type="component" value="Unassembled WGS sequence"/>
</dbReference>
<dbReference type="AlphaFoldDB" id="A0A1G7CIQ5"/>
<organism evidence="4 5">
    <name type="scientific">Ulvibacter litoralis</name>
    <dbReference type="NCBI Taxonomy" id="227084"/>
    <lineage>
        <taxon>Bacteria</taxon>
        <taxon>Pseudomonadati</taxon>
        <taxon>Bacteroidota</taxon>
        <taxon>Flavobacteriia</taxon>
        <taxon>Flavobacteriales</taxon>
        <taxon>Flavobacteriaceae</taxon>
        <taxon>Ulvibacter</taxon>
    </lineage>
</organism>
<feature type="domain" description="Imelysin-like" evidence="3">
    <location>
        <begin position="48"/>
        <end position="374"/>
    </location>
</feature>
<gene>
    <name evidence="4" type="ORF">SAMN05421855_101400</name>
</gene>
<evidence type="ECO:0000259" key="3">
    <source>
        <dbReference type="Pfam" id="PF09375"/>
    </source>
</evidence>
<comment type="subcellular location">
    <subcellularLocation>
        <location evidence="1">Cell envelope</location>
    </subcellularLocation>
</comment>
<dbReference type="PROSITE" id="PS51257">
    <property type="entry name" value="PROKAR_LIPOPROTEIN"/>
    <property type="match status" value="1"/>
</dbReference>
<dbReference type="GO" id="GO:0030313">
    <property type="term" value="C:cell envelope"/>
    <property type="evidence" value="ECO:0007669"/>
    <property type="project" value="UniProtKB-SubCell"/>
</dbReference>
<dbReference type="OrthoDB" id="9764688at2"/>
<protein>
    <submittedName>
        <fullName evidence="4">Putative iron-regulated protein</fullName>
    </submittedName>
</protein>
<dbReference type="InterPro" id="IPR018976">
    <property type="entry name" value="Imelysin-like"/>
</dbReference>
<evidence type="ECO:0000313" key="4">
    <source>
        <dbReference type="EMBL" id="SDE39217.1"/>
    </source>
</evidence>
<keyword evidence="2" id="KW-0732">Signal</keyword>
<evidence type="ECO:0000313" key="5">
    <source>
        <dbReference type="Proteomes" id="UP000199321"/>
    </source>
</evidence>
<dbReference type="InterPro" id="IPR038352">
    <property type="entry name" value="Imelysin_sf"/>
</dbReference>
<accession>A0A1G7CIQ5</accession>
<keyword evidence="5" id="KW-1185">Reference proteome</keyword>
<sequence>MKKIVFPILITITTALFVGCSSDDDSGTTDPNLVTKQEVVENYAAIVYQNYVDAYSDAVALQTSLATFTATPTEANHNAAKQAWKTARESYGTTEAFRFAAGPIDDSDGPEGLLNAWPLDENYIDYVEGASDTGIINNVGAYPAITKELLVSLNEEGGETNISVGYHAIEFLLWGQDNTDPEDNQAGLRPYTDFVDGGTAQNQDRRRDYVTACASLLLDHLQLMIDEWAVGGPYRTTFLALNEDVAIKNILTGIATLSKSELAGERMFVALSNQDQEDEHSCFSDNTHRDIRLNLEGIKNVYIGTYGSISGASLSDLVTQANATTALEVTAQLNEAVTTVEATGIPFDIAISGGSTTTEGAKVLQAVNALQDLGDQFVLAGSALGVTVVAD</sequence>
<dbReference type="Pfam" id="PF09375">
    <property type="entry name" value="Peptidase_M75"/>
    <property type="match status" value="1"/>
</dbReference>
<dbReference type="Gene3D" id="1.20.1420.20">
    <property type="entry name" value="M75 peptidase, HXXE motif"/>
    <property type="match status" value="1"/>
</dbReference>
<evidence type="ECO:0000256" key="2">
    <source>
        <dbReference type="ARBA" id="ARBA00022729"/>
    </source>
</evidence>
<dbReference type="STRING" id="227084.SAMN05421855_101400"/>
<dbReference type="EMBL" id="FNBA01000001">
    <property type="protein sequence ID" value="SDE39217.1"/>
    <property type="molecule type" value="Genomic_DNA"/>
</dbReference>
<name>A0A1G7CIQ5_9FLAO</name>
<dbReference type="CDD" id="cd14657">
    <property type="entry name" value="Imelysin_IrpA-like"/>
    <property type="match status" value="1"/>
</dbReference>